<feature type="transmembrane region" description="Helical" evidence="9">
    <location>
        <begin position="82"/>
        <end position="100"/>
    </location>
</feature>
<keyword evidence="8 9" id="KW-0472">Membrane</keyword>
<dbReference type="GO" id="GO:0005096">
    <property type="term" value="F:GTPase activator activity"/>
    <property type="evidence" value="ECO:0007669"/>
    <property type="project" value="TreeGrafter"/>
</dbReference>
<keyword evidence="5 9" id="KW-0812">Transmembrane</keyword>
<dbReference type="GO" id="GO:1904262">
    <property type="term" value="P:negative regulation of TORC1 signaling"/>
    <property type="evidence" value="ECO:0007669"/>
    <property type="project" value="TreeGrafter"/>
</dbReference>
<comment type="subcellular location">
    <subcellularLocation>
        <location evidence="1">Endoplasmic reticulum membrane</location>
        <topology evidence="1">Multi-pass membrane protein</topology>
    </subcellularLocation>
</comment>
<keyword evidence="6" id="KW-0256">Endoplasmic reticulum</keyword>
<accession>A0A9P1N3F1</accession>
<gene>
    <name evidence="10" type="ORF">CAMP_LOCUS11101</name>
</gene>
<reference evidence="10" key="1">
    <citation type="submission" date="2022-11" db="EMBL/GenBank/DDBJ databases">
        <authorList>
            <person name="Kikuchi T."/>
        </authorList>
    </citation>
    <scope>NUCLEOTIDE SEQUENCE</scope>
    <source>
        <strain evidence="10">PS1010</strain>
    </source>
</reference>
<dbReference type="PANTHER" id="PTHR12991">
    <property type="entry name" value="NITROGEN PERMEASE REGULATOR 2/TUMOR SUPPRESSOR CANDIDATE 4"/>
    <property type="match status" value="1"/>
</dbReference>
<dbReference type="InterPro" id="IPR009580">
    <property type="entry name" value="GPI_biosynthesis_protein_Pig-F"/>
</dbReference>
<dbReference type="PANTHER" id="PTHR12991:SF10">
    <property type="entry name" value="GATOR COMPLEX PROTEIN NPRL2"/>
    <property type="match status" value="1"/>
</dbReference>
<evidence type="ECO:0000256" key="8">
    <source>
        <dbReference type="ARBA" id="ARBA00023136"/>
    </source>
</evidence>
<keyword evidence="11" id="KW-1185">Reference proteome</keyword>
<dbReference type="EMBL" id="CANHGI010000004">
    <property type="protein sequence ID" value="CAI5448464.1"/>
    <property type="molecule type" value="Genomic_DNA"/>
</dbReference>
<evidence type="ECO:0000256" key="1">
    <source>
        <dbReference type="ARBA" id="ARBA00004477"/>
    </source>
</evidence>
<comment type="caution">
    <text evidence="10">The sequence shown here is derived from an EMBL/GenBank/DDBJ whole genome shotgun (WGS) entry which is preliminary data.</text>
</comment>
<dbReference type="OrthoDB" id="338854at2759"/>
<protein>
    <recommendedName>
        <fullName evidence="12">Nitrogen permease regulator 2-like protein</fullName>
    </recommendedName>
</protein>
<comment type="similarity">
    <text evidence="3">Belongs to the NPR2 family.</text>
</comment>
<dbReference type="GO" id="GO:0005774">
    <property type="term" value="C:vacuolar membrane"/>
    <property type="evidence" value="ECO:0007669"/>
    <property type="project" value="TreeGrafter"/>
</dbReference>
<keyword evidence="4" id="KW-0337">GPI-anchor biosynthesis</keyword>
<evidence type="ECO:0008006" key="12">
    <source>
        <dbReference type="Google" id="ProtNLM"/>
    </source>
</evidence>
<comment type="pathway">
    <text evidence="2">Glycolipid biosynthesis; glycosylphosphatidylinositol-anchor biosynthesis.</text>
</comment>
<dbReference type="GO" id="GO:0005789">
    <property type="term" value="C:endoplasmic reticulum membrane"/>
    <property type="evidence" value="ECO:0007669"/>
    <property type="project" value="UniProtKB-SubCell"/>
</dbReference>
<name>A0A9P1N3F1_9PELO</name>
<dbReference type="GO" id="GO:0034198">
    <property type="term" value="P:cellular response to amino acid starvation"/>
    <property type="evidence" value="ECO:0007669"/>
    <property type="project" value="TreeGrafter"/>
</dbReference>
<feature type="transmembrane region" description="Helical" evidence="9">
    <location>
        <begin position="7"/>
        <end position="27"/>
    </location>
</feature>
<dbReference type="Proteomes" id="UP001152747">
    <property type="component" value="Unassembled WGS sequence"/>
</dbReference>
<evidence type="ECO:0000256" key="2">
    <source>
        <dbReference type="ARBA" id="ARBA00004687"/>
    </source>
</evidence>
<evidence type="ECO:0000256" key="9">
    <source>
        <dbReference type="SAM" id="Phobius"/>
    </source>
</evidence>
<dbReference type="Pfam" id="PF06699">
    <property type="entry name" value="PIG-F"/>
    <property type="match status" value="1"/>
</dbReference>
<dbReference type="GO" id="GO:0010508">
    <property type="term" value="P:positive regulation of autophagy"/>
    <property type="evidence" value="ECO:0007669"/>
    <property type="project" value="TreeGrafter"/>
</dbReference>
<keyword evidence="7 9" id="KW-1133">Transmembrane helix</keyword>
<organism evidence="10 11">
    <name type="scientific">Caenorhabditis angaria</name>
    <dbReference type="NCBI Taxonomy" id="860376"/>
    <lineage>
        <taxon>Eukaryota</taxon>
        <taxon>Metazoa</taxon>
        <taxon>Ecdysozoa</taxon>
        <taxon>Nematoda</taxon>
        <taxon>Chromadorea</taxon>
        <taxon>Rhabditida</taxon>
        <taxon>Rhabditina</taxon>
        <taxon>Rhabditomorpha</taxon>
        <taxon>Rhabditoidea</taxon>
        <taxon>Rhabditidae</taxon>
        <taxon>Peloderinae</taxon>
        <taxon>Caenorhabditis</taxon>
    </lineage>
</organism>
<evidence type="ECO:0000256" key="7">
    <source>
        <dbReference type="ARBA" id="ARBA00022989"/>
    </source>
</evidence>
<evidence type="ECO:0000256" key="4">
    <source>
        <dbReference type="ARBA" id="ARBA00022502"/>
    </source>
</evidence>
<dbReference type="GO" id="GO:0006506">
    <property type="term" value="P:GPI anchor biosynthetic process"/>
    <property type="evidence" value="ECO:0007669"/>
    <property type="project" value="UniProtKB-KW"/>
</dbReference>
<dbReference type="Pfam" id="PF06218">
    <property type="entry name" value="NPR2"/>
    <property type="match status" value="2"/>
</dbReference>
<evidence type="ECO:0000256" key="5">
    <source>
        <dbReference type="ARBA" id="ARBA00022692"/>
    </source>
</evidence>
<sequence length="503" mass="58218">MLSTITIIKYFSISWFVIYSTLVLFGSPLLNDILETVALTTFITLVTVLPILRIVPSENHLVDIISNFPDTSETSPAEITRILVAIFAVLGLWISSALYPLDWDRWYQRYPIPGFFGTFVGALVGLAAGTFNKYTGRLFPDSSKSTKKQCLIIPKTELFLHSIKICLKNQMKILGYPVGLDHINYGRGRYTFNMCFVVAWDSNADSMYEPIVQKCAEYLIELEQEYNFLTNNIYQDQVVKLINFMFDGLNSKGESVVGLQIDDQNIMLYFKLCPSYRGIEPPEVNAYMVPMFIRDININNRIIEKMDVLSQKIIPRIDGIATVREISNLLQLDVSLVARCVRNLHFYECVSLVPMFLYSNTYVATERVHDFYMNQTEITDCLEFVKIQDSSLPLPEFSDVFRLYLSMKCGRKLLDWVKEEKPRQMRIDEHRFVQFGMHHQFLRKLTIYPICLIPPQEKTPKNKLLCSCNGKTSLEELAFENNLDPDKLYDLLEESKKFEFVMK</sequence>
<dbReference type="GO" id="GO:1990130">
    <property type="term" value="C:GATOR1 complex"/>
    <property type="evidence" value="ECO:0007669"/>
    <property type="project" value="TreeGrafter"/>
</dbReference>
<feature type="transmembrane region" description="Helical" evidence="9">
    <location>
        <begin position="33"/>
        <end position="52"/>
    </location>
</feature>
<dbReference type="AlphaFoldDB" id="A0A9P1N3F1"/>
<proteinExistence type="inferred from homology"/>
<evidence type="ECO:0000256" key="3">
    <source>
        <dbReference type="ARBA" id="ARBA00008433"/>
    </source>
</evidence>
<evidence type="ECO:0000256" key="6">
    <source>
        <dbReference type="ARBA" id="ARBA00022824"/>
    </source>
</evidence>
<evidence type="ECO:0000313" key="11">
    <source>
        <dbReference type="Proteomes" id="UP001152747"/>
    </source>
</evidence>
<feature type="transmembrane region" description="Helical" evidence="9">
    <location>
        <begin position="112"/>
        <end position="131"/>
    </location>
</feature>
<dbReference type="InterPro" id="IPR009348">
    <property type="entry name" value="NPR2-like"/>
</dbReference>
<evidence type="ECO:0000313" key="10">
    <source>
        <dbReference type="EMBL" id="CAI5448464.1"/>
    </source>
</evidence>